<evidence type="ECO:0000256" key="2">
    <source>
        <dbReference type="SAM" id="MobiDB-lite"/>
    </source>
</evidence>
<feature type="domain" description="FHA" evidence="3">
    <location>
        <begin position="58"/>
        <end position="104"/>
    </location>
</feature>
<sequence length="1322" mass="139831">SAWADLGVTDSAQQRVLDSAVEPLRCFQDAEGAESGLALHAIEGPVAGEVFFVGAGGVTGGRHCASNGIVLSENYVSRRHFQITRDRAGHHLLQDVGSTTGTFLMVREELPLDHQTIVQLGTTELTVGLDGDVCTLVATEGPDKDASAVVPPQGLFIGREATNGLCIRDPQISAFHCEVRPVPDEGGYILDDKYSTNRTWLRLAPDGQPSKRYVLRIGDLFKVGSTLFHVVEPPSVATAVEATAASGGMLDRTRSSVPASLPPGSDNGSDGSLGDEEYEEDVSGPLQGSLASPASASAIGRSPSESGLPPAVTVNQLHWEPFLEGEARPVLSPEEYARRVTASRRRMHAEGSARRASNGHGGDGHASQESGLFDLRERELSSLQQRMRNSRAQAAYTLQEQRSENRPERPGLMEFERALFRIHQRTLYSDSVRKVRLSLEGLLPPILGALIVCLAVLHTEYVGQARCLPGALRRAGLWNATSDSAWLPDDVLLYLTLVEGDELSDLTLRMGSGPEPTDKTSAWTSPAGGVVVAAEKNATGPSWRGAQAYVDPARVIGSYRFALDREMVVMKQSVLEKHGFQVHNVSISESCLDKSRFLFYALPLFEGWDGIVINELAYSLRTRGYLERLEDGQEVFQPVFQFKQSSMFDRAGSSVGTREALVVCLAAPSLAAVQSGKKDGRSREAKPSFSVAFSSMFSAAAVDAPLGAGLSASRHAEEGEFGARGVANLAQRPWTLAALSLALQGAAKAEAVRTTSAPNAQDPANTAQPHTKLPKMGTRAMSDVGSAPTSVVSNGALGAQGMGRFSEREPANTGRASRAPATQSPSPAESACKHATSQAVDPRPQGPAAIAWPLATAATSGLASLDAASCQARPRQSQSGPQELGNVVWPPGTAEASGDASVFASATEGVLGMSHPSPQEAANSGQSHGRSGSLGGAVPVALSAAGRTRAQGLALQELANSRWRPSSSSLSGDAASNSFAGAATSKVSASQMPPPCEPKHAVASLTAIAALVDALQTAGCLQPTVLESFSSSVEELALVLDDGTVSEISVAPDTGSNSSNEPRILEAHGPLLVLWKPPGWTVAVGAGPAHVQVRASELGQLRIEKWLQQKAGLGGCPILADAGHQHGLLHRLDRETSGLLCCAVTYRGYYQVRGQESYVCLCEGHVDLSPRFIDAPLLTSALSSAESTGTLLQSVVSLRGRPARTEVRQVAHLQASAQNGLEPIPYSLVEVLLHTGRTHQIRAHLAHEGHPLAGDLAYGATKQTSGPWIPRVFLHASLLSLQTPSHGLLSVSSPLPDDLHLVLQELTAADGESEQMLRRWRR</sequence>
<dbReference type="GO" id="GO:0000455">
    <property type="term" value="P:enzyme-directed rRNA pseudouridine synthesis"/>
    <property type="evidence" value="ECO:0007669"/>
    <property type="project" value="TreeGrafter"/>
</dbReference>
<comment type="similarity">
    <text evidence="1">Belongs to the pseudouridine synthase RluA family.</text>
</comment>
<reference evidence="4" key="1">
    <citation type="submission" date="2021-02" db="EMBL/GenBank/DDBJ databases">
        <authorList>
            <person name="Dougan E. K."/>
            <person name="Rhodes N."/>
            <person name="Thang M."/>
            <person name="Chan C."/>
        </authorList>
    </citation>
    <scope>NUCLEOTIDE SEQUENCE</scope>
</reference>
<dbReference type="SMART" id="SM00240">
    <property type="entry name" value="FHA"/>
    <property type="match status" value="2"/>
</dbReference>
<dbReference type="SUPFAM" id="SSF49879">
    <property type="entry name" value="SMAD/FHA domain"/>
    <property type="match status" value="2"/>
</dbReference>
<dbReference type="EMBL" id="CAJNNV010030088">
    <property type="protein sequence ID" value="CAE8631307.1"/>
    <property type="molecule type" value="Genomic_DNA"/>
</dbReference>
<protein>
    <recommendedName>
        <fullName evidence="3">FHA domain-containing protein</fullName>
    </recommendedName>
</protein>
<dbReference type="CDD" id="cd02869">
    <property type="entry name" value="PseudoU_synth_RluA_like"/>
    <property type="match status" value="1"/>
</dbReference>
<dbReference type="InterPro" id="IPR006145">
    <property type="entry name" value="PsdUridine_synth_RsuA/RluA"/>
</dbReference>
<feature type="non-terminal residue" evidence="4">
    <location>
        <position position="1"/>
    </location>
</feature>
<dbReference type="InterPro" id="IPR000253">
    <property type="entry name" value="FHA_dom"/>
</dbReference>
<dbReference type="SUPFAM" id="SSF55120">
    <property type="entry name" value="Pseudouridine synthase"/>
    <property type="match status" value="1"/>
</dbReference>
<feature type="region of interest" description="Disordered" evidence="2">
    <location>
        <begin position="246"/>
        <end position="311"/>
    </location>
</feature>
<feature type="compositionally biased region" description="Polar residues" evidence="2">
    <location>
        <begin position="753"/>
        <end position="769"/>
    </location>
</feature>
<evidence type="ECO:0000313" key="4">
    <source>
        <dbReference type="EMBL" id="CAE8631307.1"/>
    </source>
</evidence>
<feature type="domain" description="FHA" evidence="3">
    <location>
        <begin position="155"/>
        <end position="201"/>
    </location>
</feature>
<evidence type="ECO:0000313" key="5">
    <source>
        <dbReference type="Proteomes" id="UP000654075"/>
    </source>
</evidence>
<dbReference type="Gene3D" id="2.60.200.20">
    <property type="match status" value="2"/>
</dbReference>
<dbReference type="PANTHER" id="PTHR21600:SF87">
    <property type="entry name" value="RNA PSEUDOURIDYLATE SYNTHASE DOMAIN-CONTAINING PROTEIN 1"/>
    <property type="match status" value="1"/>
</dbReference>
<gene>
    <name evidence="4" type="ORF">PGLA1383_LOCUS47421</name>
</gene>
<feature type="compositionally biased region" description="Acidic residues" evidence="2">
    <location>
        <begin position="273"/>
        <end position="282"/>
    </location>
</feature>
<name>A0A813H0Q6_POLGL</name>
<dbReference type="OrthoDB" id="5855668at2759"/>
<dbReference type="CDD" id="cd00060">
    <property type="entry name" value="FHA"/>
    <property type="match status" value="2"/>
</dbReference>
<feature type="region of interest" description="Disordered" evidence="2">
    <location>
        <begin position="341"/>
        <end position="371"/>
    </location>
</feature>
<feature type="region of interest" description="Disordered" evidence="2">
    <location>
        <begin position="753"/>
        <end position="847"/>
    </location>
</feature>
<organism evidence="4 5">
    <name type="scientific">Polarella glacialis</name>
    <name type="common">Dinoflagellate</name>
    <dbReference type="NCBI Taxonomy" id="89957"/>
    <lineage>
        <taxon>Eukaryota</taxon>
        <taxon>Sar</taxon>
        <taxon>Alveolata</taxon>
        <taxon>Dinophyceae</taxon>
        <taxon>Suessiales</taxon>
        <taxon>Suessiaceae</taxon>
        <taxon>Polarella</taxon>
    </lineage>
</organism>
<dbReference type="PROSITE" id="PS50006">
    <property type="entry name" value="FHA_DOMAIN"/>
    <property type="match status" value="2"/>
</dbReference>
<dbReference type="GO" id="GO:0003723">
    <property type="term" value="F:RNA binding"/>
    <property type="evidence" value="ECO:0007669"/>
    <property type="project" value="InterPro"/>
</dbReference>
<proteinExistence type="inferred from homology"/>
<dbReference type="Pfam" id="PF00849">
    <property type="entry name" value="PseudoU_synth_2"/>
    <property type="match status" value="1"/>
</dbReference>
<feature type="compositionally biased region" description="Polar residues" evidence="2">
    <location>
        <begin position="916"/>
        <end position="930"/>
    </location>
</feature>
<dbReference type="Gene3D" id="3.30.2350.10">
    <property type="entry name" value="Pseudouridine synthase"/>
    <property type="match status" value="1"/>
</dbReference>
<feature type="compositionally biased region" description="Low complexity" evidence="2">
    <location>
        <begin position="262"/>
        <end position="272"/>
    </location>
</feature>
<dbReference type="PANTHER" id="PTHR21600">
    <property type="entry name" value="MITOCHONDRIAL RNA PSEUDOURIDINE SYNTHASE"/>
    <property type="match status" value="1"/>
</dbReference>
<dbReference type="Proteomes" id="UP000654075">
    <property type="component" value="Unassembled WGS sequence"/>
</dbReference>
<evidence type="ECO:0000259" key="3">
    <source>
        <dbReference type="PROSITE" id="PS50006"/>
    </source>
</evidence>
<dbReference type="GO" id="GO:0009982">
    <property type="term" value="F:pseudouridine synthase activity"/>
    <property type="evidence" value="ECO:0007669"/>
    <property type="project" value="InterPro"/>
</dbReference>
<dbReference type="InterPro" id="IPR020103">
    <property type="entry name" value="PsdUridine_synth_cat_dom_sf"/>
</dbReference>
<keyword evidence="5" id="KW-1185">Reference proteome</keyword>
<dbReference type="Pfam" id="PF00498">
    <property type="entry name" value="FHA"/>
    <property type="match status" value="2"/>
</dbReference>
<dbReference type="InterPro" id="IPR008984">
    <property type="entry name" value="SMAD_FHA_dom_sf"/>
</dbReference>
<dbReference type="InterPro" id="IPR050188">
    <property type="entry name" value="RluA_PseudoU_synthase"/>
</dbReference>
<comment type="caution">
    <text evidence="4">The sequence shown here is derived from an EMBL/GenBank/DDBJ whole genome shotgun (WGS) entry which is preliminary data.</text>
</comment>
<evidence type="ECO:0000256" key="1">
    <source>
        <dbReference type="ARBA" id="ARBA00010876"/>
    </source>
</evidence>
<accession>A0A813H0Q6</accession>
<feature type="region of interest" description="Disordered" evidence="2">
    <location>
        <begin position="869"/>
        <end position="936"/>
    </location>
</feature>